<dbReference type="AlphaFoldDB" id="A0A2R9SXA2"/>
<organism evidence="2 3">
    <name type="scientific">Paenibacillus vortex V453</name>
    <dbReference type="NCBI Taxonomy" id="715225"/>
    <lineage>
        <taxon>Bacteria</taxon>
        <taxon>Bacillati</taxon>
        <taxon>Bacillota</taxon>
        <taxon>Bacilli</taxon>
        <taxon>Bacillales</taxon>
        <taxon>Paenibacillaceae</taxon>
        <taxon>Paenibacillus</taxon>
    </lineage>
</organism>
<comment type="caution">
    <text evidence="2">The sequence shown here is derived from an EMBL/GenBank/DDBJ whole genome shotgun (WGS) entry which is preliminary data.</text>
</comment>
<dbReference type="EMBL" id="ADHJ01000017">
    <property type="protein sequence ID" value="EFU41977.1"/>
    <property type="molecule type" value="Genomic_DNA"/>
</dbReference>
<keyword evidence="3" id="KW-1185">Reference proteome</keyword>
<feature type="region of interest" description="Disordered" evidence="1">
    <location>
        <begin position="1"/>
        <end position="36"/>
    </location>
</feature>
<dbReference type="Proteomes" id="UP000003094">
    <property type="component" value="Unassembled WGS sequence"/>
</dbReference>
<feature type="compositionally biased region" description="Basic and acidic residues" evidence="1">
    <location>
        <begin position="16"/>
        <end position="25"/>
    </location>
</feature>
<feature type="compositionally biased region" description="Gly residues" evidence="1">
    <location>
        <begin position="26"/>
        <end position="36"/>
    </location>
</feature>
<accession>A0A2R9SXA2</accession>
<dbReference type="KEGG" id="pvo:PVOR_10569"/>
<protein>
    <submittedName>
        <fullName evidence="2">Uncharacterized protein</fullName>
    </submittedName>
</protein>
<evidence type="ECO:0000313" key="2">
    <source>
        <dbReference type="EMBL" id="EFU41977.1"/>
    </source>
</evidence>
<name>A0A2R9SXA2_9BACL</name>
<sequence length="36" mass="3744">MTERLGSASDLLAEEQNIRDGKADQGGRGQPGTMGP</sequence>
<proteinExistence type="predicted"/>
<reference evidence="2 3" key="1">
    <citation type="journal article" date="2010" name="BMC Genomics">
        <title>Genome sequence of the pattern forming Paenibacillus vortex bacterium reveals potential for thriving in complex environments.</title>
        <authorList>
            <person name="Sirota-Madi A."/>
            <person name="Olender T."/>
            <person name="Helman Y."/>
            <person name="Ingham C."/>
            <person name="Brainis I."/>
            <person name="Roth D."/>
            <person name="Hagi E."/>
            <person name="Brodsky L."/>
            <person name="Leshkowitz D."/>
            <person name="Galatenko V."/>
            <person name="Nikolaev V."/>
            <person name="Mugasimangalam R.C."/>
            <person name="Bransburg-Zabary S."/>
            <person name="Gutnick D.L."/>
            <person name="Lancet D."/>
            <person name="Ben-Jacob E."/>
        </authorList>
    </citation>
    <scope>NUCLEOTIDE SEQUENCE [LARGE SCALE GENOMIC DNA]</scope>
    <source>
        <strain evidence="2 3">V453</strain>
    </source>
</reference>
<evidence type="ECO:0000256" key="1">
    <source>
        <dbReference type="SAM" id="MobiDB-lite"/>
    </source>
</evidence>
<evidence type="ECO:0000313" key="3">
    <source>
        <dbReference type="Proteomes" id="UP000003094"/>
    </source>
</evidence>
<gene>
    <name evidence="2" type="ORF">PVOR_10569</name>
</gene>